<organism evidence="4">
    <name type="scientific">Caenorhabditis brenneri</name>
    <name type="common">Nematode worm</name>
    <dbReference type="NCBI Taxonomy" id="135651"/>
    <lineage>
        <taxon>Eukaryota</taxon>
        <taxon>Metazoa</taxon>
        <taxon>Ecdysozoa</taxon>
        <taxon>Nematoda</taxon>
        <taxon>Chromadorea</taxon>
        <taxon>Rhabditida</taxon>
        <taxon>Rhabditina</taxon>
        <taxon>Rhabditomorpha</taxon>
        <taxon>Rhabditoidea</taxon>
        <taxon>Rhabditidae</taxon>
        <taxon>Peloderinae</taxon>
        <taxon>Caenorhabditis</taxon>
    </lineage>
</organism>
<dbReference type="HOGENOM" id="CLU_032346_0_0_1"/>
<evidence type="ECO:0000313" key="4">
    <source>
        <dbReference type="Proteomes" id="UP000008068"/>
    </source>
</evidence>
<dbReference type="InterPro" id="IPR008952">
    <property type="entry name" value="Tetraspanin_EC2_sf"/>
</dbReference>
<dbReference type="Gene3D" id="1.10.1450.10">
    <property type="entry name" value="Tetraspanin"/>
    <property type="match status" value="1"/>
</dbReference>
<dbReference type="FunCoup" id="G0MZB8">
    <property type="interactions" value="2"/>
</dbReference>
<dbReference type="eggNOG" id="ENOG502THYN">
    <property type="taxonomic scope" value="Eukaryota"/>
</dbReference>
<feature type="transmembrane region" description="Helical" evidence="2">
    <location>
        <begin position="53"/>
        <end position="78"/>
    </location>
</feature>
<evidence type="ECO:0000256" key="1">
    <source>
        <dbReference type="SAM" id="MobiDB-lite"/>
    </source>
</evidence>
<dbReference type="OrthoDB" id="5869210at2759"/>
<feature type="transmembrane region" description="Helical" evidence="2">
    <location>
        <begin position="98"/>
        <end position="118"/>
    </location>
</feature>
<keyword evidence="2" id="KW-0812">Transmembrane</keyword>
<feature type="transmembrane region" description="Helical" evidence="2">
    <location>
        <begin position="12"/>
        <end position="32"/>
    </location>
</feature>
<keyword evidence="2" id="KW-0472">Membrane</keyword>
<dbReference type="Proteomes" id="UP000008068">
    <property type="component" value="Unassembled WGS sequence"/>
</dbReference>
<dbReference type="OMA" id="CCARNTT"/>
<dbReference type="SUPFAM" id="SSF48652">
    <property type="entry name" value="Tetraspanin"/>
    <property type="match status" value="1"/>
</dbReference>
<feature type="compositionally biased region" description="Low complexity" evidence="1">
    <location>
        <begin position="391"/>
        <end position="405"/>
    </location>
</feature>
<dbReference type="GO" id="GO:0016020">
    <property type="term" value="C:membrane"/>
    <property type="evidence" value="ECO:0007669"/>
    <property type="project" value="InterPro"/>
</dbReference>
<feature type="transmembrane region" description="Helical" evidence="2">
    <location>
        <begin position="247"/>
        <end position="266"/>
    </location>
</feature>
<dbReference type="AlphaFoldDB" id="G0MZB8"/>
<evidence type="ECO:0000256" key="2">
    <source>
        <dbReference type="SAM" id="Phobius"/>
    </source>
</evidence>
<keyword evidence="4" id="KW-1185">Reference proteome</keyword>
<feature type="region of interest" description="Disordered" evidence="1">
    <location>
        <begin position="310"/>
        <end position="335"/>
    </location>
</feature>
<feature type="compositionally biased region" description="Basic residues" evidence="1">
    <location>
        <begin position="487"/>
        <end position="514"/>
    </location>
</feature>
<name>G0MZB8_CAEBE</name>
<dbReference type="EMBL" id="GL379822">
    <property type="protein sequence ID" value="EGT48197.1"/>
    <property type="molecule type" value="Genomic_DNA"/>
</dbReference>
<proteinExistence type="predicted"/>
<feature type="region of interest" description="Disordered" evidence="1">
    <location>
        <begin position="354"/>
        <end position="514"/>
    </location>
</feature>
<dbReference type="InParanoid" id="G0MZB8"/>
<accession>G0MZB8</accession>
<evidence type="ECO:0000313" key="3">
    <source>
        <dbReference type="EMBL" id="EGT48197.1"/>
    </source>
</evidence>
<sequence>MKITSKSRKLIGIFNAIIIGVLILLQTFMVLLKCDKSLEFFNIGIFQWLWDQDALFLCSNLITSLLLLFSIMLLVMVYDVATSQESDHFHVGSRSYSLPIYLLFVSFMLCLLGYILSLRASAELDLKMTKLLMNNYLEYGVSRESRRLVDRIHVEYSCCGVKSIDDFVDLSEIDSKLPTLTKLWPCTEWEYCGVPLSCCKSISCSQRTELLNDGWDTMNITDKWFNRNGCVEKMDNAFLFLNYPNSVLTDFIMILVLGFHICSIILSQIHVTASATLHGAHLETSQSSYAWLIDIGQPDRKSLIKKLNPDLPPSDIEIPSNTESHVEGETGTTTQIETNNVTETEKLPTLVSILEGQTEGTGTIGTTTGTSTGTTSNIVSTSSSVDDGRVTESSSTGASTGAPSTNNEAPTEKNGENDNDSDGGVTTENLGTEKTESSNAGGGGGGAKKQKGAKAKKPKTGKASKNQGKKNQKKKPSKKASGPSKGKNTKTKTKKGGAKKNTQKKKPAAKPKKK</sequence>
<reference evidence="4" key="1">
    <citation type="submission" date="2011-07" db="EMBL/GenBank/DDBJ databases">
        <authorList>
            <consortium name="Caenorhabditis brenneri Sequencing and Analysis Consortium"/>
            <person name="Wilson R.K."/>
        </authorList>
    </citation>
    <scope>NUCLEOTIDE SEQUENCE [LARGE SCALE GENOMIC DNA]</scope>
    <source>
        <strain evidence="4">PB2801</strain>
    </source>
</reference>
<feature type="compositionally biased region" description="Basic residues" evidence="1">
    <location>
        <begin position="448"/>
        <end position="478"/>
    </location>
</feature>
<gene>
    <name evidence="3" type="ORF">CAEBREN_16050</name>
</gene>
<dbReference type="STRING" id="135651.G0MZB8"/>
<dbReference type="CDD" id="cd03156">
    <property type="entry name" value="uroplakin_I_like_LEL"/>
    <property type="match status" value="1"/>
</dbReference>
<feature type="compositionally biased region" description="Low complexity" evidence="1">
    <location>
        <begin position="356"/>
        <end position="384"/>
    </location>
</feature>
<keyword evidence="2" id="KW-1133">Transmembrane helix</keyword>
<protein>
    <submittedName>
        <fullName evidence="3">Uncharacterized protein</fullName>
    </submittedName>
</protein>